<evidence type="ECO:0000313" key="2">
    <source>
        <dbReference type="EMBL" id="RDY27536.1"/>
    </source>
</evidence>
<dbReference type="Proteomes" id="UP000215694">
    <property type="component" value="Unassembled WGS sequence"/>
</dbReference>
<organism evidence="2 3">
    <name type="scientific">Romboutsia weinsteinii</name>
    <dbReference type="NCBI Taxonomy" id="2020949"/>
    <lineage>
        <taxon>Bacteria</taxon>
        <taxon>Bacillati</taxon>
        <taxon>Bacillota</taxon>
        <taxon>Clostridia</taxon>
        <taxon>Peptostreptococcales</taxon>
        <taxon>Peptostreptococcaceae</taxon>
        <taxon>Romboutsia</taxon>
    </lineage>
</organism>
<dbReference type="PANTHER" id="PTHR24023">
    <property type="entry name" value="COLLAGEN ALPHA"/>
    <property type="match status" value="1"/>
</dbReference>
<name>A0A371J4D8_9FIRM</name>
<dbReference type="GO" id="GO:0030020">
    <property type="term" value="F:extracellular matrix structural constituent conferring tensile strength"/>
    <property type="evidence" value="ECO:0007669"/>
    <property type="project" value="TreeGrafter"/>
</dbReference>
<feature type="compositionally biased region" description="Low complexity" evidence="1">
    <location>
        <begin position="159"/>
        <end position="248"/>
    </location>
</feature>
<comment type="caution">
    <text evidence="2">The sequence shown here is derived from an EMBL/GenBank/DDBJ whole genome shotgun (WGS) entry which is preliminary data.</text>
</comment>
<dbReference type="EMBL" id="NOJY02000012">
    <property type="protein sequence ID" value="RDY27536.1"/>
    <property type="molecule type" value="Genomic_DNA"/>
</dbReference>
<sequence length="298" mass="29561">MHKDCMNKDKYYNVGNCGICQPKTPKCSSKPSKCMEEPVKHKKCCPDKDMKPMFVYPMDCADYQIYNLLCCAIGRVVGLKLEDSDCVLRLKVCQVNQCAVMGKTSSGKGPIYVKLSSIQYVDFGKEVYVNPLCYGGEIDIIAGVGQQGPAGPAGPQGPQGPMGQKGATGPMGPMGPAGAKGTQGAQGNMGPAGPQGPAGSPGAQGPAGSPGAQGPAGAPGSKGATGAQGPAGAPGAKGATGSKGSAGAVGPQGPAGSMGPQGPSGAKGSTGATGAKGESTTAAPSTKYVPPKKVPYKK</sequence>
<accession>A0A371J4D8</accession>
<dbReference type="GO" id="GO:0030198">
    <property type="term" value="P:extracellular matrix organization"/>
    <property type="evidence" value="ECO:0007669"/>
    <property type="project" value="TreeGrafter"/>
</dbReference>
<reference evidence="2 3" key="1">
    <citation type="journal article" date="2017" name="Genome Announc.">
        <title>Draft Genome Sequence of Romboutsia weinsteinii sp. nov. Strain CCRI-19649(T) Isolated from Surface Water.</title>
        <authorList>
            <person name="Maheux A.F."/>
            <person name="Boudreau D.K."/>
            <person name="Berube E."/>
            <person name="Boissinot M."/>
            <person name="Cantin P."/>
            <person name="Raymond F."/>
            <person name="Corbeil J."/>
            <person name="Omar R.F."/>
            <person name="Bergeron M.G."/>
        </authorList>
    </citation>
    <scope>NUCLEOTIDE SEQUENCE [LARGE SCALE GENOMIC DNA]</scope>
    <source>
        <strain evidence="2 3">CCRI-19649</strain>
    </source>
</reference>
<gene>
    <name evidence="2" type="ORF">CHL78_008705</name>
</gene>
<dbReference type="RefSeq" id="WP_116041389.1">
    <property type="nucleotide sequence ID" value="NZ_NOJY02000012.1"/>
</dbReference>
<protein>
    <recommendedName>
        <fullName evidence="4">Collagen-like protein</fullName>
    </recommendedName>
</protein>
<feature type="region of interest" description="Disordered" evidence="1">
    <location>
        <begin position="147"/>
        <end position="298"/>
    </location>
</feature>
<evidence type="ECO:0008006" key="4">
    <source>
        <dbReference type="Google" id="ProtNLM"/>
    </source>
</evidence>
<dbReference type="InterPro" id="IPR050149">
    <property type="entry name" value="Collagen_superfamily"/>
</dbReference>
<dbReference type="PANTHER" id="PTHR24023:SF1115">
    <property type="entry name" value="FIBRILLAR COLLAGEN NC1 DOMAIN-CONTAINING PROTEIN"/>
    <property type="match status" value="1"/>
</dbReference>
<dbReference type="GO" id="GO:0031012">
    <property type="term" value="C:extracellular matrix"/>
    <property type="evidence" value="ECO:0007669"/>
    <property type="project" value="TreeGrafter"/>
</dbReference>
<keyword evidence="3" id="KW-1185">Reference proteome</keyword>
<dbReference type="InterPro" id="IPR008160">
    <property type="entry name" value="Collagen"/>
</dbReference>
<feature type="compositionally biased region" description="Low complexity" evidence="1">
    <location>
        <begin position="264"/>
        <end position="291"/>
    </location>
</feature>
<dbReference type="GO" id="GO:0005615">
    <property type="term" value="C:extracellular space"/>
    <property type="evidence" value="ECO:0007669"/>
    <property type="project" value="TreeGrafter"/>
</dbReference>
<evidence type="ECO:0000313" key="3">
    <source>
        <dbReference type="Proteomes" id="UP000215694"/>
    </source>
</evidence>
<evidence type="ECO:0000256" key="1">
    <source>
        <dbReference type="SAM" id="MobiDB-lite"/>
    </source>
</evidence>
<dbReference type="AlphaFoldDB" id="A0A371J4D8"/>
<proteinExistence type="predicted"/>
<dbReference type="Pfam" id="PF01391">
    <property type="entry name" value="Collagen"/>
    <property type="match status" value="2"/>
</dbReference>